<dbReference type="EMBL" id="ML120379">
    <property type="protein sequence ID" value="RPB00567.1"/>
    <property type="molecule type" value="Genomic_DNA"/>
</dbReference>
<dbReference type="AlphaFoldDB" id="A0A3N4JQU5"/>
<proteinExistence type="predicted"/>
<sequence>FLHSLDKIMRVFHQVLDALLLLYPECVRPPTDTVPKRITQDWDKMQYFKDIREAIDGIDIDAHIPVESQVPFHN</sequence>
<feature type="non-terminal residue" evidence="1">
    <location>
        <position position="1"/>
    </location>
</feature>
<dbReference type="OrthoDB" id="785423at2759"/>
<accession>A0A3N4JQU5</accession>
<name>A0A3N4JQU5_9PEZI</name>
<gene>
    <name evidence="1" type="ORF">L873DRAFT_1680385</name>
</gene>
<dbReference type="Proteomes" id="UP000276215">
    <property type="component" value="Unassembled WGS sequence"/>
</dbReference>
<evidence type="ECO:0000313" key="1">
    <source>
        <dbReference type="EMBL" id="RPB00567.1"/>
    </source>
</evidence>
<evidence type="ECO:0000313" key="2">
    <source>
        <dbReference type="Proteomes" id="UP000276215"/>
    </source>
</evidence>
<protein>
    <submittedName>
        <fullName evidence="1">Uncharacterized protein</fullName>
    </submittedName>
</protein>
<keyword evidence="2" id="KW-1185">Reference proteome</keyword>
<organism evidence="1 2">
    <name type="scientific">Choiromyces venosus 120613-1</name>
    <dbReference type="NCBI Taxonomy" id="1336337"/>
    <lineage>
        <taxon>Eukaryota</taxon>
        <taxon>Fungi</taxon>
        <taxon>Dikarya</taxon>
        <taxon>Ascomycota</taxon>
        <taxon>Pezizomycotina</taxon>
        <taxon>Pezizomycetes</taxon>
        <taxon>Pezizales</taxon>
        <taxon>Tuberaceae</taxon>
        <taxon>Choiromyces</taxon>
    </lineage>
</organism>
<reference evidence="1 2" key="1">
    <citation type="journal article" date="2018" name="Nat. Ecol. Evol.">
        <title>Pezizomycetes genomes reveal the molecular basis of ectomycorrhizal truffle lifestyle.</title>
        <authorList>
            <person name="Murat C."/>
            <person name="Payen T."/>
            <person name="Noel B."/>
            <person name="Kuo A."/>
            <person name="Morin E."/>
            <person name="Chen J."/>
            <person name="Kohler A."/>
            <person name="Krizsan K."/>
            <person name="Balestrini R."/>
            <person name="Da Silva C."/>
            <person name="Montanini B."/>
            <person name="Hainaut M."/>
            <person name="Levati E."/>
            <person name="Barry K.W."/>
            <person name="Belfiori B."/>
            <person name="Cichocki N."/>
            <person name="Clum A."/>
            <person name="Dockter R.B."/>
            <person name="Fauchery L."/>
            <person name="Guy J."/>
            <person name="Iotti M."/>
            <person name="Le Tacon F."/>
            <person name="Lindquist E.A."/>
            <person name="Lipzen A."/>
            <person name="Malagnac F."/>
            <person name="Mello A."/>
            <person name="Molinier V."/>
            <person name="Miyauchi S."/>
            <person name="Poulain J."/>
            <person name="Riccioni C."/>
            <person name="Rubini A."/>
            <person name="Sitrit Y."/>
            <person name="Splivallo R."/>
            <person name="Traeger S."/>
            <person name="Wang M."/>
            <person name="Zifcakova L."/>
            <person name="Wipf D."/>
            <person name="Zambonelli A."/>
            <person name="Paolocci F."/>
            <person name="Nowrousian M."/>
            <person name="Ottonello S."/>
            <person name="Baldrian P."/>
            <person name="Spatafora J.W."/>
            <person name="Henrissat B."/>
            <person name="Nagy L.G."/>
            <person name="Aury J.M."/>
            <person name="Wincker P."/>
            <person name="Grigoriev I.V."/>
            <person name="Bonfante P."/>
            <person name="Martin F.M."/>
        </authorList>
    </citation>
    <scope>NUCLEOTIDE SEQUENCE [LARGE SCALE GENOMIC DNA]</scope>
    <source>
        <strain evidence="1 2">120613-1</strain>
    </source>
</reference>